<dbReference type="Gene3D" id="1.25.40.10">
    <property type="entry name" value="Tetratricopeptide repeat domain"/>
    <property type="match status" value="1"/>
</dbReference>
<keyword evidence="3" id="KW-0804">Transcription</keyword>
<dbReference type="PRINTS" id="PR00038">
    <property type="entry name" value="HTHLUXR"/>
</dbReference>
<accession>A0A1H5MYF1</accession>
<keyword evidence="2" id="KW-0238">DNA-binding</keyword>
<proteinExistence type="predicted"/>
<dbReference type="Gene3D" id="1.10.10.10">
    <property type="entry name" value="Winged helix-like DNA-binding domain superfamily/Winged helix DNA-binding domain"/>
    <property type="match status" value="1"/>
</dbReference>
<evidence type="ECO:0000313" key="5">
    <source>
        <dbReference type="EMBL" id="SEE93661.1"/>
    </source>
</evidence>
<dbReference type="GO" id="GO:0003677">
    <property type="term" value="F:DNA binding"/>
    <property type="evidence" value="ECO:0007669"/>
    <property type="project" value="UniProtKB-KW"/>
</dbReference>
<dbReference type="Proteomes" id="UP000182725">
    <property type="component" value="Unassembled WGS sequence"/>
</dbReference>
<organism evidence="5 6">
    <name type="scientific">Arthrobacter alpinus</name>
    <dbReference type="NCBI Taxonomy" id="656366"/>
    <lineage>
        <taxon>Bacteria</taxon>
        <taxon>Bacillati</taxon>
        <taxon>Actinomycetota</taxon>
        <taxon>Actinomycetes</taxon>
        <taxon>Micrococcales</taxon>
        <taxon>Micrococcaceae</taxon>
        <taxon>Arthrobacter</taxon>
    </lineage>
</organism>
<dbReference type="SUPFAM" id="SSF46894">
    <property type="entry name" value="C-terminal effector domain of the bipartite response regulators"/>
    <property type="match status" value="1"/>
</dbReference>
<dbReference type="InterPro" id="IPR016032">
    <property type="entry name" value="Sig_transdc_resp-reg_C-effctor"/>
</dbReference>
<keyword evidence="1" id="KW-0805">Transcription regulation</keyword>
<reference evidence="5 6" key="1">
    <citation type="submission" date="2016-10" db="EMBL/GenBank/DDBJ databases">
        <authorList>
            <person name="de Groot N.N."/>
        </authorList>
    </citation>
    <scope>NUCLEOTIDE SEQUENCE [LARGE SCALE GENOMIC DNA]</scope>
    <source>
        <strain evidence="5 6">DSM 22274</strain>
    </source>
</reference>
<dbReference type="PANTHER" id="PTHR44688:SF16">
    <property type="entry name" value="DNA-BINDING TRANSCRIPTIONAL ACTIVATOR DEVR_DOSR"/>
    <property type="match status" value="1"/>
</dbReference>
<evidence type="ECO:0000313" key="6">
    <source>
        <dbReference type="Proteomes" id="UP000182725"/>
    </source>
</evidence>
<dbReference type="AlphaFoldDB" id="A0A1H5MYF1"/>
<dbReference type="PANTHER" id="PTHR44688">
    <property type="entry name" value="DNA-BINDING TRANSCRIPTIONAL ACTIVATOR DEVR_DOSR"/>
    <property type="match status" value="1"/>
</dbReference>
<evidence type="ECO:0000256" key="1">
    <source>
        <dbReference type="ARBA" id="ARBA00023015"/>
    </source>
</evidence>
<dbReference type="InterPro" id="IPR011990">
    <property type="entry name" value="TPR-like_helical_dom_sf"/>
</dbReference>
<dbReference type="InterPro" id="IPR036388">
    <property type="entry name" value="WH-like_DNA-bd_sf"/>
</dbReference>
<dbReference type="Pfam" id="PF00196">
    <property type="entry name" value="GerE"/>
    <property type="match status" value="1"/>
</dbReference>
<dbReference type="SMART" id="SM00421">
    <property type="entry name" value="HTH_LUXR"/>
    <property type="match status" value="1"/>
</dbReference>
<protein>
    <submittedName>
        <fullName evidence="5">Regulatory protein, luxR family</fullName>
    </submittedName>
</protein>
<dbReference type="GO" id="GO:0006355">
    <property type="term" value="P:regulation of DNA-templated transcription"/>
    <property type="evidence" value="ECO:0007669"/>
    <property type="project" value="InterPro"/>
</dbReference>
<dbReference type="PROSITE" id="PS00622">
    <property type="entry name" value="HTH_LUXR_1"/>
    <property type="match status" value="1"/>
</dbReference>
<evidence type="ECO:0000259" key="4">
    <source>
        <dbReference type="PROSITE" id="PS50043"/>
    </source>
</evidence>
<evidence type="ECO:0000256" key="2">
    <source>
        <dbReference type="ARBA" id="ARBA00023125"/>
    </source>
</evidence>
<feature type="domain" description="HTH luxR-type" evidence="4">
    <location>
        <begin position="776"/>
        <end position="841"/>
    </location>
</feature>
<gene>
    <name evidence="5" type="ORF">SAMN04489740_3195</name>
</gene>
<dbReference type="InterPro" id="IPR000792">
    <property type="entry name" value="Tscrpt_reg_LuxR_C"/>
</dbReference>
<evidence type="ECO:0000256" key="3">
    <source>
        <dbReference type="ARBA" id="ARBA00023163"/>
    </source>
</evidence>
<dbReference type="EMBL" id="FNTV01000001">
    <property type="protein sequence ID" value="SEE93661.1"/>
    <property type="molecule type" value="Genomic_DNA"/>
</dbReference>
<name>A0A1H5MYF1_9MICC</name>
<dbReference type="CDD" id="cd06170">
    <property type="entry name" value="LuxR_C_like"/>
    <property type="match status" value="1"/>
</dbReference>
<dbReference type="PROSITE" id="PS50043">
    <property type="entry name" value="HTH_LUXR_2"/>
    <property type="match status" value="1"/>
</dbReference>
<sequence length="851" mass="92932">MLGQVLAALGADTVTIRLTASKALAAIPFGAVNARVGSKLVRSSEYYEVLNGLLDQITAARANSNCVVLMVDNAEYLDSQSAAIILQTVMSSDAKLILVDQPGSQHSYLRELWRDGHLTRFELAPMQPGDVQSFLESLLGGKVAVGTADYLASRSSGNPLVLHGLVAGAQEEGSLRQVNNVWILDHPKDRLGAETWEFLQMDLDRVPAETRRILEILALAGSVPLDVLLDLTGAETIDDIQQRDLVEIVPGTVLTMRLARQVTAPAIRGMIPVGRSRGYLGEVSQLMPVDDASNPEVLINFTRWSLDCGLPVDDERILKAAVWANQLMRPTEALQFSGTRVSNENAAALLAEHSIAQLNQNAPDDARMTARQALELAASPEVAASALRAFNLSHISEQDYQAQFKDVYASYVRRFGSVGLNQNSTRSDIDVLMIHAIKEVSLGDINHASERIEALLEHPLTQNVCDRVLLKSLNCEILRSRGQMSGAVKLAMEVIGDLESPEGFPRPDIAILAYTRAVAAFIYDGAWEHVRVALDPATFTNPDMMLYAGGMRDLAAAMMQCRRGHIEEALISLEAAVGALNDYDPWSVLSTGLGLMAYCKVMRGDLKGSQDCLAQMASLGRRSGKLYALESAAYAAAAQFMTGQTDLGMSRLRSLQRECQSHGYLGIELTVLTLMVRIGDPTSIDRLAEVAAKLESGSKEFFVHWSMALRSQDPATLDQASATAMDFGFELIAVELATHALKKFHDSGKVHKSRKTASKVVAMREQMPGLVSPVFQTMDQPKMTRREHQIALLVAQGETNNAIAGRLNVSLRTIEGHLYRTFIKLDIQSREQLSGLMNYEGEKDGVRVNHS</sequence>